<accession>A0A163IW19</accession>
<dbReference type="InterPro" id="IPR036691">
    <property type="entry name" value="Endo/exonu/phosph_ase_sf"/>
</dbReference>
<dbReference type="SUPFAM" id="SSF56219">
    <property type="entry name" value="DNase I-like"/>
    <property type="match status" value="1"/>
</dbReference>
<reference evidence="2" key="1">
    <citation type="submission" date="2016-04" db="EMBL/GenBank/DDBJ databases">
        <authorList>
            <person name="Evans L.H."/>
            <person name="Alamgir A."/>
            <person name="Owens N."/>
            <person name="Weber N.D."/>
            <person name="Virtaneva K."/>
            <person name="Barbian K."/>
            <person name="Babar A."/>
            <person name="Rosenke K."/>
        </authorList>
    </citation>
    <scope>NUCLEOTIDE SEQUENCE [LARGE SCALE GENOMIC DNA]</scope>
    <source>
        <strain evidence="2">CBS 101.48</strain>
    </source>
</reference>
<dbReference type="InParanoid" id="A0A163IW19"/>
<dbReference type="OrthoDB" id="2281256at2759"/>
<dbReference type="OMA" id="CRRIVEW"/>
<organism evidence="2">
    <name type="scientific">Absidia glauca</name>
    <name type="common">Pin mould</name>
    <dbReference type="NCBI Taxonomy" id="4829"/>
    <lineage>
        <taxon>Eukaryota</taxon>
        <taxon>Fungi</taxon>
        <taxon>Fungi incertae sedis</taxon>
        <taxon>Mucoromycota</taxon>
        <taxon>Mucoromycotina</taxon>
        <taxon>Mucoromycetes</taxon>
        <taxon>Mucorales</taxon>
        <taxon>Cunninghamellaceae</taxon>
        <taxon>Absidia</taxon>
    </lineage>
</organism>
<evidence type="ECO:0000313" key="3">
    <source>
        <dbReference type="Proteomes" id="UP000078561"/>
    </source>
</evidence>
<dbReference type="InterPro" id="IPR043502">
    <property type="entry name" value="DNA/RNA_pol_sf"/>
</dbReference>
<keyword evidence="3" id="KW-1185">Reference proteome</keyword>
<dbReference type="EMBL" id="LT550386">
    <property type="protein sequence ID" value="SAL95622.1"/>
    <property type="molecule type" value="Genomic_DNA"/>
</dbReference>
<dbReference type="SUPFAM" id="SSF56672">
    <property type="entry name" value="DNA/RNA polymerases"/>
    <property type="match status" value="1"/>
</dbReference>
<dbReference type="AlphaFoldDB" id="A0A163IW19"/>
<dbReference type="PANTHER" id="PTHR19446">
    <property type="entry name" value="REVERSE TRANSCRIPTASES"/>
    <property type="match status" value="1"/>
</dbReference>
<feature type="domain" description="Reverse transcriptase" evidence="1">
    <location>
        <begin position="410"/>
        <end position="704"/>
    </location>
</feature>
<gene>
    <name evidence="2" type="primary">ABSGL_00958.1 scaffold 1051</name>
</gene>
<dbReference type="CDD" id="cd01650">
    <property type="entry name" value="RT_nLTR_like"/>
    <property type="match status" value="1"/>
</dbReference>
<sequence>MDQRIITTTITRTDSGQPLFHVANIYAPADVVRRKPFYQSMQTYPPLDLTTSDWIMLGDWNISIYNSPTPQYLRPWLHWMKASCADAFRHKNPTGSTNYQPLPTFKQRDHRTTIDYIFCNHRLIPLVQHCDQTFLPGHWTDHALLTMTLTIPNHQRGPGTWRFNAQLLDLQEFQDILLSTLDAFFCRNTTTTKQQQWDRLKAVVKICATKYAAFNNRDHHKRLKDLQRQRHQLLREAGLQPTTEERDAIKELEDTIDKEMTLDTERLIVRSQTRWEEKGERSNKYFFRVLKQRAQQSSLTSIRNPDTNQIHHTPVAMIQEASRFYTDLYTPSPSDGSKTQQLLAQVPSQSLSPNEKEQLTALMDHDYLASIVAHSPKRRSPGLDGLSFELYKFVVAKHKPTADLLLEVMNDALSGTFPASWKETKMVLLFKKGDRDLLANWRPLSMINCDAKLFTKAITNRLHRCIPQLITGYQTGFIRGRLISDNGWITQALMKHLQHTAPKDPSVAVLLDQEKAYDRVHPEYLRLVMLHMGFPPSLVTSITNLFFGTGIHLSINDWLSAPVYQNRGLRQGDPLSPLLFNIALEPFIRTVLSAPSLLGCPIPNTVRWDQRHNLATENGVQIKLLAYADDLILFLRNPDEWNTLQSLLDDYGAASNAKINLSKTIMLSLTGQTHEEWKTLAQEEHIKWHDAEDSKPVIYLGYPLYSTESQLQHFLDTVELKITNHANMMKSRSLSVLGRSLIANALLLSKLWHILRVTITPNGWLPKI</sequence>
<feature type="non-terminal residue" evidence="2">
    <location>
        <position position="768"/>
    </location>
</feature>
<protein>
    <recommendedName>
        <fullName evidence="1">Reverse transcriptase domain-containing protein</fullName>
    </recommendedName>
</protein>
<dbReference type="InterPro" id="IPR000477">
    <property type="entry name" value="RT_dom"/>
</dbReference>
<evidence type="ECO:0000313" key="2">
    <source>
        <dbReference type="EMBL" id="SAL95622.1"/>
    </source>
</evidence>
<dbReference type="Gene3D" id="3.60.10.10">
    <property type="entry name" value="Endonuclease/exonuclease/phosphatase"/>
    <property type="match status" value="1"/>
</dbReference>
<dbReference type="Pfam" id="PF00078">
    <property type="entry name" value="RVT_1"/>
    <property type="match status" value="1"/>
</dbReference>
<name>A0A163IW19_ABSGL</name>
<dbReference type="PROSITE" id="PS50878">
    <property type="entry name" value="RT_POL"/>
    <property type="match status" value="1"/>
</dbReference>
<dbReference type="STRING" id="4829.A0A163IW19"/>
<evidence type="ECO:0000259" key="1">
    <source>
        <dbReference type="PROSITE" id="PS50878"/>
    </source>
</evidence>
<dbReference type="Proteomes" id="UP000078561">
    <property type="component" value="Unassembled WGS sequence"/>
</dbReference>
<proteinExistence type="predicted"/>